<evidence type="ECO:0000313" key="4">
    <source>
        <dbReference type="Proteomes" id="UP000253850"/>
    </source>
</evidence>
<evidence type="ECO:0000256" key="1">
    <source>
        <dbReference type="SAM" id="Phobius"/>
    </source>
</evidence>
<keyword evidence="5" id="KW-1185">Reference proteome</keyword>
<gene>
    <name evidence="2" type="ORF">ABIV_1703</name>
    <name evidence="3" type="ORF">CRV05_03675</name>
</gene>
<feature type="transmembrane region" description="Helical" evidence="1">
    <location>
        <begin position="70"/>
        <end position="88"/>
    </location>
</feature>
<feature type="transmembrane region" description="Helical" evidence="1">
    <location>
        <begin position="47"/>
        <end position="64"/>
    </location>
</feature>
<sequence length="161" mass="19564">MFSLLHLHLITFIIIYINVLIFNKSMSNDLGSKYFFINYIYHHHKKISCFLITYPFIIILIYYLSENIFLISSFFISILHLYFLHEIISKKDIVKREAYIYWFKKNVTHSFSMHAHDMFKNDFNFLNERINRAILFKFEIIFFISVVIESEVLHEILSMVK</sequence>
<keyword evidence="1" id="KW-1133">Transmembrane helix</keyword>
<feature type="transmembrane region" description="Helical" evidence="1">
    <location>
        <begin position="6"/>
        <end position="26"/>
    </location>
</feature>
<accession>A0AAX2A8H7</accession>
<evidence type="ECO:0000313" key="5">
    <source>
        <dbReference type="Proteomes" id="UP000289193"/>
    </source>
</evidence>
<organism evidence="3 5">
    <name type="scientific">Halarcobacter bivalviorum</name>
    <dbReference type="NCBI Taxonomy" id="663364"/>
    <lineage>
        <taxon>Bacteria</taxon>
        <taxon>Pseudomonadati</taxon>
        <taxon>Campylobacterota</taxon>
        <taxon>Epsilonproteobacteria</taxon>
        <taxon>Campylobacterales</taxon>
        <taxon>Arcobacteraceae</taxon>
        <taxon>Halarcobacter</taxon>
    </lineage>
</organism>
<evidence type="ECO:0000313" key="3">
    <source>
        <dbReference type="EMBL" id="RXK10383.1"/>
    </source>
</evidence>
<dbReference type="KEGG" id="hbv:ABIV_1703"/>
<keyword evidence="1" id="KW-0472">Membrane</keyword>
<dbReference type="RefSeq" id="WP_114839519.1">
    <property type="nucleotide sequence ID" value="NZ_CP031217.1"/>
</dbReference>
<reference evidence="2 4" key="2">
    <citation type="submission" date="2018-07" db="EMBL/GenBank/DDBJ databases">
        <title>Complete genome of the Arcobacter bivalviorum type strain LMG 26154.</title>
        <authorList>
            <person name="Miller W.G."/>
            <person name="Yee E."/>
            <person name="Bono J.L."/>
        </authorList>
    </citation>
    <scope>NUCLEOTIDE SEQUENCE [LARGE SCALE GENOMIC DNA]</scope>
    <source>
        <strain evidence="2 4">LMG 26154</strain>
    </source>
</reference>
<reference evidence="3 5" key="1">
    <citation type="submission" date="2017-10" db="EMBL/GenBank/DDBJ databases">
        <title>Genomics of the genus Arcobacter.</title>
        <authorList>
            <person name="Perez-Cataluna A."/>
            <person name="Figueras M.J."/>
        </authorList>
    </citation>
    <scope>NUCLEOTIDE SEQUENCE [LARGE SCALE GENOMIC DNA]</scope>
    <source>
        <strain evidence="3 5">CECT 7835</strain>
    </source>
</reference>
<dbReference type="Proteomes" id="UP000253850">
    <property type="component" value="Chromosome"/>
</dbReference>
<evidence type="ECO:0000313" key="2">
    <source>
        <dbReference type="EMBL" id="AXH12693.1"/>
    </source>
</evidence>
<dbReference type="EMBL" id="PDKM01000002">
    <property type="protein sequence ID" value="RXK10383.1"/>
    <property type="molecule type" value="Genomic_DNA"/>
</dbReference>
<dbReference type="Proteomes" id="UP000289193">
    <property type="component" value="Unassembled WGS sequence"/>
</dbReference>
<dbReference type="EMBL" id="CP031217">
    <property type="protein sequence ID" value="AXH12693.1"/>
    <property type="molecule type" value="Genomic_DNA"/>
</dbReference>
<keyword evidence="1" id="KW-0812">Transmembrane</keyword>
<name>A0AAX2A8H7_9BACT</name>
<dbReference type="AlphaFoldDB" id="A0AAX2A8H7"/>
<proteinExistence type="predicted"/>
<protein>
    <submittedName>
        <fullName evidence="2">Membrane protein</fullName>
    </submittedName>
</protein>